<name>A0A7C4QT64_9PLAN</name>
<gene>
    <name evidence="1" type="ORF">ENS64_00755</name>
</gene>
<evidence type="ECO:0000313" key="1">
    <source>
        <dbReference type="EMBL" id="HGT37790.1"/>
    </source>
</evidence>
<accession>A0A7C4QT64</accession>
<comment type="caution">
    <text evidence="1">The sequence shown here is derived from an EMBL/GenBank/DDBJ whole genome shotgun (WGS) entry which is preliminary data.</text>
</comment>
<reference evidence="1" key="1">
    <citation type="journal article" date="2020" name="mSystems">
        <title>Genome- and Community-Level Interaction Insights into Carbon Utilization and Element Cycling Functions of Hydrothermarchaeota in Hydrothermal Sediment.</title>
        <authorList>
            <person name="Zhou Z."/>
            <person name="Liu Y."/>
            <person name="Xu W."/>
            <person name="Pan J."/>
            <person name="Luo Z.H."/>
            <person name="Li M."/>
        </authorList>
    </citation>
    <scope>NUCLEOTIDE SEQUENCE [LARGE SCALE GENOMIC DNA]</scope>
    <source>
        <strain evidence="1">SpSt-508</strain>
    </source>
</reference>
<protein>
    <submittedName>
        <fullName evidence="1">Uncharacterized protein</fullName>
    </submittedName>
</protein>
<dbReference type="EMBL" id="DSVQ01000003">
    <property type="protein sequence ID" value="HGT37790.1"/>
    <property type="molecule type" value="Genomic_DNA"/>
</dbReference>
<dbReference type="AlphaFoldDB" id="A0A7C4QT64"/>
<organism evidence="1">
    <name type="scientific">Schlesneria paludicola</name>
    <dbReference type="NCBI Taxonomy" id="360056"/>
    <lineage>
        <taxon>Bacteria</taxon>
        <taxon>Pseudomonadati</taxon>
        <taxon>Planctomycetota</taxon>
        <taxon>Planctomycetia</taxon>
        <taxon>Planctomycetales</taxon>
        <taxon>Planctomycetaceae</taxon>
        <taxon>Schlesneria</taxon>
    </lineage>
</organism>
<proteinExistence type="predicted"/>
<sequence length="362" mass="39978">MTARKHRSLPSPSELRAQVLHGVQHASEPITAAALARQLAPRVAVRAPDVSKPLEELVAEGQLFRLPPKSAKASPRYWHSDPYELARADVLGLLQSTEEPFTAKDIAKRLTGPLHFTDRELTPILQACVADGELHALPPARARGAPRYARWNPREFFRRQLLRAVAVSGPLSAAQLKQAVKGVDAAEFASLLAELLEERRLFRYPPGGGHNKERFGGQPPSPDPYLAEWRVPLTRLVDALTAAGVDRQTLGEAFQRLLEQAGLTALPDSRRVRPSPDLVSLMRHIEPAADRGAFVAARDLRRCAAIDKLDFDRAVLELARQGRLMLHRHDFPAGLTAAEREELVTDGSGNYYVGMALRRSTE</sequence>